<organism evidence="2 3">
    <name type="scientific">Candidatus Xenolissoclinum pacificiensis L6</name>
    <dbReference type="NCBI Taxonomy" id="1401685"/>
    <lineage>
        <taxon>Bacteria</taxon>
        <taxon>Pseudomonadati</taxon>
        <taxon>Pseudomonadota</taxon>
        <taxon>Alphaproteobacteria</taxon>
        <taxon>Rickettsiales</taxon>
        <taxon>Anaplasmataceae</taxon>
        <taxon>Candidatus Xenolissoclinum</taxon>
    </lineage>
</organism>
<evidence type="ECO:0000313" key="3">
    <source>
        <dbReference type="Proteomes" id="UP000018951"/>
    </source>
</evidence>
<dbReference type="EMBL" id="AXCJ01000005">
    <property type="protein sequence ID" value="ETO91403.1"/>
    <property type="molecule type" value="Genomic_DNA"/>
</dbReference>
<comment type="similarity">
    <text evidence="1">Belongs to the BolA/IbaG family.</text>
</comment>
<dbReference type="STRING" id="1401685.P857_318"/>
<dbReference type="PANTHER" id="PTHR46188">
    <property type="entry name" value="BOLA-LIKE PROTEIN 3"/>
    <property type="match status" value="1"/>
</dbReference>
<dbReference type="Pfam" id="PF01722">
    <property type="entry name" value="BolA"/>
    <property type="match status" value="1"/>
</dbReference>
<name>W2V1S9_9RICK</name>
<dbReference type="AlphaFoldDB" id="W2V1S9"/>
<dbReference type="InterPro" id="IPR052275">
    <property type="entry name" value="Mt_Fe-S_assembly_factor"/>
</dbReference>
<proteinExistence type="inferred from homology"/>
<dbReference type="PANTHER" id="PTHR46188:SF1">
    <property type="entry name" value="BOLA-LIKE PROTEIN 3"/>
    <property type="match status" value="1"/>
</dbReference>
<sequence>MIEELIAILNKSFSSFNVSVEKDGEEGFKVSFSSDLEEPFLLEANALKIVLDQAFKDVEFEVLSVAEKEPVFKIAVKSVLNVQKENLRDILSVVFPMAEIMVEDLTKEGRVFRISVNAEEFEGKSMIEQHRMVYDALGDTIKKVHAVTLNTLYKKVRILK</sequence>
<evidence type="ECO:0000256" key="1">
    <source>
        <dbReference type="RuleBase" id="RU003860"/>
    </source>
</evidence>
<evidence type="ECO:0000313" key="2">
    <source>
        <dbReference type="EMBL" id="ETO91403.1"/>
    </source>
</evidence>
<dbReference type="Proteomes" id="UP000018951">
    <property type="component" value="Unassembled WGS sequence"/>
</dbReference>
<keyword evidence="3" id="KW-1185">Reference proteome</keyword>
<protein>
    <submittedName>
        <fullName evidence="2">Transcriptional regulator, BolA family domain protein</fullName>
    </submittedName>
</protein>
<accession>W2V1S9</accession>
<reference evidence="2 3" key="1">
    <citation type="journal article" date="2013" name="PLoS ONE">
        <title>Bacterial endosymbiosis in a chordate host: long-term co-evolution and conservation of secondary metabolism.</title>
        <authorList>
            <person name="Kwan J.C."/>
            <person name="Schmidt E.W."/>
        </authorList>
    </citation>
    <scope>NUCLEOTIDE SEQUENCE [LARGE SCALE GENOMIC DNA]</scope>
    <source>
        <strain evidence="3">L6</strain>
    </source>
</reference>
<dbReference type="PATRIC" id="fig|1401685.3.peg.607"/>
<dbReference type="InterPro" id="IPR002634">
    <property type="entry name" value="BolA"/>
</dbReference>
<dbReference type="SUPFAM" id="SSF82657">
    <property type="entry name" value="BolA-like"/>
    <property type="match status" value="1"/>
</dbReference>
<dbReference type="InterPro" id="IPR036065">
    <property type="entry name" value="BolA-like_sf"/>
</dbReference>
<comment type="caution">
    <text evidence="2">The sequence shown here is derived from an EMBL/GenBank/DDBJ whole genome shotgun (WGS) entry which is preliminary data.</text>
</comment>
<gene>
    <name evidence="2" type="ORF">P857_318</name>
</gene>
<dbReference type="Gene3D" id="3.30.300.90">
    <property type="entry name" value="BolA-like"/>
    <property type="match status" value="1"/>
</dbReference>